<dbReference type="InterPro" id="IPR007263">
    <property type="entry name" value="DCC1-like"/>
</dbReference>
<organism evidence="1 2">
    <name type="scientific">Faecalibacter macacae</name>
    <dbReference type="NCBI Taxonomy" id="1859289"/>
    <lineage>
        <taxon>Bacteria</taxon>
        <taxon>Pseudomonadati</taxon>
        <taxon>Bacteroidota</taxon>
        <taxon>Flavobacteriia</taxon>
        <taxon>Flavobacteriales</taxon>
        <taxon>Weeksellaceae</taxon>
        <taxon>Faecalibacter</taxon>
    </lineage>
</organism>
<protein>
    <submittedName>
        <fullName evidence="1">Thiol-disulfide oxidoreductase DCC family protein</fullName>
    </submittedName>
</protein>
<dbReference type="RefSeq" id="WP_121935311.1">
    <property type="nucleotide sequence ID" value="NZ_RDOJ01000017.1"/>
</dbReference>
<gene>
    <name evidence="1" type="ORF">EAH69_11275</name>
</gene>
<dbReference type="GO" id="GO:0015035">
    <property type="term" value="F:protein-disulfide reductase activity"/>
    <property type="evidence" value="ECO:0007669"/>
    <property type="project" value="InterPro"/>
</dbReference>
<accession>A0A3L9M3F5</accession>
<dbReference type="OrthoDB" id="9785438at2"/>
<dbReference type="AlphaFoldDB" id="A0A3L9M3F5"/>
<dbReference type="Pfam" id="PF04134">
    <property type="entry name" value="DCC1-like"/>
    <property type="match status" value="1"/>
</dbReference>
<reference evidence="1 2" key="1">
    <citation type="submission" date="2018-10" db="EMBL/GenBank/DDBJ databases">
        <authorList>
            <person name="Chen X."/>
        </authorList>
    </citation>
    <scope>NUCLEOTIDE SEQUENCE [LARGE SCALE GENOMIC DNA]</scope>
    <source>
        <strain evidence="1 2">YIM 102668</strain>
    </source>
</reference>
<evidence type="ECO:0000313" key="1">
    <source>
        <dbReference type="EMBL" id="RLZ07545.1"/>
    </source>
</evidence>
<proteinExistence type="predicted"/>
<sequence length="133" mass="15691">MKTKKIILFDGVCNLCNSSVQFIIERDTKNVFLFSSLQSDFGQKILKENNLNEENFDSIILIDEDKIYQKSDAALRIAKELQSPIKYFNLFLILPQFLRDFGYDLIAKNRYKFFGKQESCWIPTEELKNKFLN</sequence>
<keyword evidence="2" id="KW-1185">Reference proteome</keyword>
<dbReference type="PANTHER" id="PTHR33639">
    <property type="entry name" value="THIOL-DISULFIDE OXIDOREDUCTASE DCC"/>
    <property type="match status" value="1"/>
</dbReference>
<dbReference type="Proteomes" id="UP000275348">
    <property type="component" value="Unassembled WGS sequence"/>
</dbReference>
<dbReference type="PANTHER" id="PTHR33639:SF2">
    <property type="entry name" value="DUF393 DOMAIN-CONTAINING PROTEIN"/>
    <property type="match status" value="1"/>
</dbReference>
<dbReference type="EMBL" id="RDOJ01000017">
    <property type="protein sequence ID" value="RLZ07545.1"/>
    <property type="molecule type" value="Genomic_DNA"/>
</dbReference>
<evidence type="ECO:0000313" key="2">
    <source>
        <dbReference type="Proteomes" id="UP000275348"/>
    </source>
</evidence>
<name>A0A3L9M3F5_9FLAO</name>
<comment type="caution">
    <text evidence="1">The sequence shown here is derived from an EMBL/GenBank/DDBJ whole genome shotgun (WGS) entry which is preliminary data.</text>
</comment>
<dbReference type="InterPro" id="IPR052927">
    <property type="entry name" value="DCC_oxidoreductase"/>
</dbReference>